<evidence type="ECO:0000313" key="5">
    <source>
        <dbReference type="Proteomes" id="UP001201549"/>
    </source>
</evidence>
<evidence type="ECO:0000313" key="4">
    <source>
        <dbReference type="EMBL" id="MCS4559147.1"/>
    </source>
</evidence>
<evidence type="ECO:0000256" key="2">
    <source>
        <dbReference type="ARBA" id="ARBA00007261"/>
    </source>
</evidence>
<feature type="non-terminal residue" evidence="4">
    <location>
        <position position="1"/>
    </location>
</feature>
<dbReference type="InterPro" id="IPR050361">
    <property type="entry name" value="MPP/UQCRC_Complex"/>
</dbReference>
<dbReference type="Gene3D" id="3.30.830.10">
    <property type="entry name" value="Metalloenzyme, LuxS/M16 peptidase-like"/>
    <property type="match status" value="1"/>
</dbReference>
<dbReference type="RefSeq" id="WP_238899150.1">
    <property type="nucleotide sequence ID" value="NZ_JAKOGG010000862.1"/>
</dbReference>
<evidence type="ECO:0000259" key="3">
    <source>
        <dbReference type="Pfam" id="PF00675"/>
    </source>
</evidence>
<keyword evidence="5" id="KW-1185">Reference proteome</keyword>
<dbReference type="SUPFAM" id="SSF63411">
    <property type="entry name" value="LuxS/MPP-like metallohydrolase"/>
    <property type="match status" value="1"/>
</dbReference>
<organism evidence="4 5">
    <name type="scientific">Shewanella electrica</name>
    <dbReference type="NCBI Taxonomy" id="515560"/>
    <lineage>
        <taxon>Bacteria</taxon>
        <taxon>Pseudomonadati</taxon>
        <taxon>Pseudomonadota</taxon>
        <taxon>Gammaproteobacteria</taxon>
        <taxon>Alteromonadales</taxon>
        <taxon>Shewanellaceae</taxon>
        <taxon>Shewanella</taxon>
    </lineage>
</organism>
<dbReference type="InterPro" id="IPR011249">
    <property type="entry name" value="Metalloenz_LuxS/M16"/>
</dbReference>
<comment type="similarity">
    <text evidence="2">Belongs to the peptidase M16 family.</text>
</comment>
<dbReference type="PROSITE" id="PS00143">
    <property type="entry name" value="INSULINASE"/>
    <property type="match status" value="1"/>
</dbReference>
<dbReference type="EMBL" id="JAKOGG010000862">
    <property type="protein sequence ID" value="MCS4559147.1"/>
    <property type="molecule type" value="Genomic_DNA"/>
</dbReference>
<dbReference type="Proteomes" id="UP001201549">
    <property type="component" value="Unassembled WGS sequence"/>
</dbReference>
<name>A0ABT2FS29_9GAMM</name>
<comment type="caution">
    <text evidence="4">The sequence shown here is derived from an EMBL/GenBank/DDBJ whole genome shotgun (WGS) entry which is preliminary data.</text>
</comment>
<comment type="cofactor">
    <cofactor evidence="1">
        <name>Zn(2+)</name>
        <dbReference type="ChEBI" id="CHEBI:29105"/>
    </cofactor>
</comment>
<reference evidence="5" key="1">
    <citation type="submission" date="2023-07" db="EMBL/GenBank/DDBJ databases">
        <title>Shewanella mangrovi sp. nov., an acetaldehyde- degrading bacterium isolated from mangrove sediment.</title>
        <authorList>
            <person name="Liu Y."/>
        </authorList>
    </citation>
    <scope>NUCLEOTIDE SEQUENCE [LARGE SCALE GENOMIC DNA]</scope>
    <source>
        <strain evidence="5">C32</strain>
    </source>
</reference>
<proteinExistence type="inferred from homology"/>
<gene>
    <name evidence="4" type="ORF">L9G74_22270</name>
</gene>
<feature type="non-terminal residue" evidence="4">
    <location>
        <position position="76"/>
    </location>
</feature>
<accession>A0ABT2FS29</accession>
<evidence type="ECO:0000256" key="1">
    <source>
        <dbReference type="ARBA" id="ARBA00001947"/>
    </source>
</evidence>
<dbReference type="InterPro" id="IPR011765">
    <property type="entry name" value="Pept_M16_N"/>
</dbReference>
<dbReference type="PANTHER" id="PTHR11851:SF49">
    <property type="entry name" value="MITOCHONDRIAL-PROCESSING PEPTIDASE SUBUNIT ALPHA"/>
    <property type="match status" value="1"/>
</dbReference>
<dbReference type="PANTHER" id="PTHR11851">
    <property type="entry name" value="METALLOPROTEASE"/>
    <property type="match status" value="1"/>
</dbReference>
<feature type="domain" description="Peptidase M16 N-terminal" evidence="3">
    <location>
        <begin position="1"/>
        <end position="76"/>
    </location>
</feature>
<dbReference type="Pfam" id="PF00675">
    <property type="entry name" value="Peptidase_M16"/>
    <property type="match status" value="1"/>
</dbReference>
<sequence length="76" mass="8413">VWIKTGSADESAEQAGISHFLEHLFFKGTETRTARELMDAIESRGGHMNAFTTREHTCLFVKTLKHHGSTAIAILA</sequence>
<protein>
    <submittedName>
        <fullName evidence="4">Insulinase family protein</fullName>
    </submittedName>
</protein>
<dbReference type="InterPro" id="IPR001431">
    <property type="entry name" value="Pept_M16_Zn_BS"/>
</dbReference>